<dbReference type="AlphaFoldDB" id="A0A0D2AJJ9"/>
<dbReference type="PANTHER" id="PTHR13947:SF37">
    <property type="entry name" value="LD18367P"/>
    <property type="match status" value="1"/>
</dbReference>
<dbReference type="HOGENOM" id="CLU_098389_0_1_1"/>
<dbReference type="Pfam" id="PF13508">
    <property type="entry name" value="Acetyltransf_7"/>
    <property type="match status" value="1"/>
</dbReference>
<dbReference type="PROSITE" id="PS51186">
    <property type="entry name" value="GNAT"/>
    <property type="match status" value="1"/>
</dbReference>
<dbReference type="InterPro" id="IPR000182">
    <property type="entry name" value="GNAT_dom"/>
</dbReference>
<dbReference type="CDD" id="cd04301">
    <property type="entry name" value="NAT_SF"/>
    <property type="match status" value="1"/>
</dbReference>
<dbReference type="GO" id="GO:0008080">
    <property type="term" value="F:N-acetyltransferase activity"/>
    <property type="evidence" value="ECO:0007669"/>
    <property type="project" value="InterPro"/>
</dbReference>
<dbReference type="RefSeq" id="XP_016208974.1">
    <property type="nucleotide sequence ID" value="XM_016363216.1"/>
</dbReference>
<proteinExistence type="predicted"/>
<dbReference type="VEuPathDB" id="FungiDB:PV09_09201"/>
<dbReference type="InterPro" id="IPR050769">
    <property type="entry name" value="NAT_camello-type"/>
</dbReference>
<evidence type="ECO:0000313" key="3">
    <source>
        <dbReference type="EMBL" id="KIV99103.1"/>
    </source>
</evidence>
<gene>
    <name evidence="3" type="ORF">PV09_09201</name>
</gene>
<keyword evidence="1" id="KW-0808">Transferase</keyword>
<protein>
    <recommendedName>
        <fullName evidence="2">N-acetyltransferase domain-containing protein</fullName>
    </recommendedName>
</protein>
<organism evidence="3 4">
    <name type="scientific">Verruconis gallopava</name>
    <dbReference type="NCBI Taxonomy" id="253628"/>
    <lineage>
        <taxon>Eukaryota</taxon>
        <taxon>Fungi</taxon>
        <taxon>Dikarya</taxon>
        <taxon>Ascomycota</taxon>
        <taxon>Pezizomycotina</taxon>
        <taxon>Dothideomycetes</taxon>
        <taxon>Pleosporomycetidae</taxon>
        <taxon>Venturiales</taxon>
        <taxon>Sympoventuriaceae</taxon>
        <taxon>Verruconis</taxon>
    </lineage>
</organism>
<dbReference type="Proteomes" id="UP000053259">
    <property type="component" value="Unassembled WGS sequence"/>
</dbReference>
<evidence type="ECO:0000259" key="2">
    <source>
        <dbReference type="PROSITE" id="PS51186"/>
    </source>
</evidence>
<feature type="domain" description="N-acetyltransferase" evidence="2">
    <location>
        <begin position="56"/>
        <end position="197"/>
    </location>
</feature>
<name>A0A0D2AJJ9_9PEZI</name>
<dbReference type="SUPFAM" id="SSF55729">
    <property type="entry name" value="Acyl-CoA N-acyltransferases (Nat)"/>
    <property type="match status" value="1"/>
</dbReference>
<accession>A0A0D2AJJ9</accession>
<dbReference type="STRING" id="253628.A0A0D2AJJ9"/>
<dbReference type="EMBL" id="KN847585">
    <property type="protein sequence ID" value="KIV99103.1"/>
    <property type="molecule type" value="Genomic_DNA"/>
</dbReference>
<dbReference type="OrthoDB" id="5689at2759"/>
<sequence length="212" mass="23856">MTTPCLLSLRCKFHPFLYADPDSASAMADFSLSYSKATIYDASMLQSFVEAGFRASDTRPGWTGDLPQLNATFTMDLKALQAELINPDGAILIAREDSLSDSVVACFNIARKSSDVARFAWFVVAKEYQQRGIGRKVLAYAEEYAQRTWNSVRKLELNALSNRRELISWYERNGYSRTGVVIPFPANIHPIESLPANLGFVMLEKDLRVRQN</sequence>
<dbReference type="RefSeq" id="XP_016208973.1">
    <property type="nucleotide sequence ID" value="XM_016363215.1"/>
</dbReference>
<evidence type="ECO:0000313" key="4">
    <source>
        <dbReference type="Proteomes" id="UP000053259"/>
    </source>
</evidence>
<keyword evidence="4" id="KW-1185">Reference proteome</keyword>
<dbReference type="PANTHER" id="PTHR13947">
    <property type="entry name" value="GNAT FAMILY N-ACETYLTRANSFERASE"/>
    <property type="match status" value="1"/>
</dbReference>
<evidence type="ECO:0000256" key="1">
    <source>
        <dbReference type="ARBA" id="ARBA00022679"/>
    </source>
</evidence>
<dbReference type="GeneID" id="27317174"/>
<dbReference type="EMBL" id="KN847585">
    <property type="protein sequence ID" value="KIV99104.1"/>
    <property type="molecule type" value="Genomic_DNA"/>
</dbReference>
<reference evidence="3 4" key="1">
    <citation type="submission" date="2015-01" db="EMBL/GenBank/DDBJ databases">
        <title>The Genome Sequence of Ochroconis gallopava CBS43764.</title>
        <authorList>
            <consortium name="The Broad Institute Genomics Platform"/>
            <person name="Cuomo C."/>
            <person name="de Hoog S."/>
            <person name="Gorbushina A."/>
            <person name="Stielow B."/>
            <person name="Teixiera M."/>
            <person name="Abouelleil A."/>
            <person name="Chapman S.B."/>
            <person name="Priest M."/>
            <person name="Young S.K."/>
            <person name="Wortman J."/>
            <person name="Nusbaum C."/>
            <person name="Birren B."/>
        </authorList>
    </citation>
    <scope>NUCLEOTIDE SEQUENCE [LARGE SCALE GENOMIC DNA]</scope>
    <source>
        <strain evidence="3 4">CBS 43764</strain>
    </source>
</reference>
<dbReference type="Gene3D" id="3.40.630.30">
    <property type="match status" value="1"/>
</dbReference>
<dbReference type="InterPro" id="IPR016181">
    <property type="entry name" value="Acyl_CoA_acyltransferase"/>
</dbReference>